<keyword evidence="3" id="KW-1185">Reference proteome</keyword>
<dbReference type="GO" id="GO:0051959">
    <property type="term" value="F:dynein light intermediate chain binding"/>
    <property type="evidence" value="ECO:0007669"/>
    <property type="project" value="InterPro"/>
</dbReference>
<reference evidence="2 3" key="1">
    <citation type="submission" date="2019-08" db="EMBL/GenBank/DDBJ databases">
        <title>A chromosome-level genome assembly, high-density linkage maps, and genome scans reveal the genomic architecture of hybrid incompatibilities underlying speciation via character displacement in darters (Percidae: Etheostominae).</title>
        <authorList>
            <person name="Moran R.L."/>
            <person name="Catchen J.M."/>
            <person name="Fuller R.C."/>
        </authorList>
    </citation>
    <scope>NUCLEOTIDE SEQUENCE [LARGE SCALE GENOMIC DNA]</scope>
    <source>
        <strain evidence="2">EspeVRDwgs_2016</strain>
        <tissue evidence="2">Muscle</tissue>
    </source>
</reference>
<dbReference type="Pfam" id="PF08393">
    <property type="entry name" value="DHC_N2"/>
    <property type="match status" value="1"/>
</dbReference>
<dbReference type="Proteomes" id="UP000327493">
    <property type="component" value="Chromosome 5"/>
</dbReference>
<comment type="caution">
    <text evidence="2">The sequence shown here is derived from an EMBL/GenBank/DDBJ whole genome shotgun (WGS) entry which is preliminary data.</text>
</comment>
<sequence>MVSLIKGEVQLVIPNVVLIPTEDEVQQAINRLVDLVLEISKGITWQWEYSQNDTKNKSGEKENFYHKVVEHKDIKKALVILKCEVSSQRGQATDVLKQFNPFRVIWDGDRNLKVKTNKYMVSYGYLRKELDLLQKLCGLYDAVMRKIKGYFGILWIDVDIERINAELLEFQNSKSMMRRHWDRITDLTAHQFEVESNTFTLQNILKAPLLKYKDDFEFAGSLDVGYICISSVKEKDIEAKLSQVKEVWSSQILSLMTFKDRGELMLKGQI</sequence>
<accession>A0A5J5DFK5</accession>
<dbReference type="PANTHER" id="PTHR46532">
    <property type="entry name" value="MALE FERTILITY FACTOR KL5"/>
    <property type="match status" value="1"/>
</dbReference>
<evidence type="ECO:0000313" key="3">
    <source>
        <dbReference type="Proteomes" id="UP000327493"/>
    </source>
</evidence>
<dbReference type="Gene3D" id="1.10.287.2620">
    <property type="match status" value="1"/>
</dbReference>
<dbReference type="PANTHER" id="PTHR46532:SF11">
    <property type="entry name" value="DYNEIN AXONEMAL HEAVY CHAIN 12"/>
    <property type="match status" value="1"/>
</dbReference>
<dbReference type="InterPro" id="IPR013602">
    <property type="entry name" value="Dynein_heavy_linker"/>
</dbReference>
<feature type="domain" description="Dynein heavy chain linker" evidence="1">
    <location>
        <begin position="167"/>
        <end position="267"/>
    </location>
</feature>
<protein>
    <recommendedName>
        <fullName evidence="1">Dynein heavy chain linker domain-containing protein</fullName>
    </recommendedName>
</protein>
<dbReference type="GO" id="GO:0045505">
    <property type="term" value="F:dynein intermediate chain binding"/>
    <property type="evidence" value="ECO:0007669"/>
    <property type="project" value="InterPro"/>
</dbReference>
<evidence type="ECO:0000313" key="2">
    <source>
        <dbReference type="EMBL" id="KAA8592122.1"/>
    </source>
</evidence>
<dbReference type="AlphaFoldDB" id="A0A5J5DFK5"/>
<name>A0A5J5DFK5_9PERO</name>
<feature type="non-terminal residue" evidence="2">
    <location>
        <position position="270"/>
    </location>
</feature>
<proteinExistence type="predicted"/>
<dbReference type="EMBL" id="VOFY01000005">
    <property type="protein sequence ID" value="KAA8592122.1"/>
    <property type="molecule type" value="Genomic_DNA"/>
</dbReference>
<gene>
    <name evidence="2" type="ORF">FQN60_017577</name>
</gene>
<dbReference type="GO" id="GO:0007018">
    <property type="term" value="P:microtubule-based movement"/>
    <property type="evidence" value="ECO:0007669"/>
    <property type="project" value="InterPro"/>
</dbReference>
<evidence type="ECO:0000259" key="1">
    <source>
        <dbReference type="Pfam" id="PF08393"/>
    </source>
</evidence>
<organism evidence="2 3">
    <name type="scientific">Etheostoma spectabile</name>
    <name type="common">orangethroat darter</name>
    <dbReference type="NCBI Taxonomy" id="54343"/>
    <lineage>
        <taxon>Eukaryota</taxon>
        <taxon>Metazoa</taxon>
        <taxon>Chordata</taxon>
        <taxon>Craniata</taxon>
        <taxon>Vertebrata</taxon>
        <taxon>Euteleostomi</taxon>
        <taxon>Actinopterygii</taxon>
        <taxon>Neopterygii</taxon>
        <taxon>Teleostei</taxon>
        <taxon>Neoteleostei</taxon>
        <taxon>Acanthomorphata</taxon>
        <taxon>Eupercaria</taxon>
        <taxon>Perciformes</taxon>
        <taxon>Percoidei</taxon>
        <taxon>Percidae</taxon>
        <taxon>Etheostomatinae</taxon>
        <taxon>Etheostoma</taxon>
    </lineage>
</organism>
<dbReference type="GO" id="GO:0005858">
    <property type="term" value="C:axonemal dynein complex"/>
    <property type="evidence" value="ECO:0007669"/>
    <property type="project" value="TreeGrafter"/>
</dbReference>
<dbReference type="InterPro" id="IPR026983">
    <property type="entry name" value="DHC"/>
</dbReference>